<dbReference type="HAMAP" id="MF_00362">
    <property type="entry name" value="Ribosomal_uL10"/>
    <property type="match status" value="1"/>
</dbReference>
<dbReference type="GO" id="GO:0070180">
    <property type="term" value="F:large ribosomal subunit rRNA binding"/>
    <property type="evidence" value="ECO:0007669"/>
    <property type="project" value="UniProtKB-UniRule"/>
</dbReference>
<comment type="subunit">
    <text evidence="4 6">Part of the ribosomal stalk of the 50S ribosomal subunit. The N-terminus interacts with L11 and the large rRNA to form the base of the stalk. The C-terminus forms an elongated spine to which L12 dimers bind in a sequential fashion forming a multimeric L10(L12)X complex.</text>
</comment>
<proteinExistence type="inferred from homology"/>
<keyword evidence="6" id="KW-0699">rRNA-binding</keyword>
<name>A0A8E1RI22_LENKE</name>
<gene>
    <name evidence="6" type="primary">rplJ</name>
    <name evidence="7" type="ORF">FC95_GL000056</name>
</gene>
<keyword evidence="6" id="KW-0694">RNA-binding</keyword>
<dbReference type="InterPro" id="IPR022973">
    <property type="entry name" value="Ribosomal_uL10_bac"/>
</dbReference>
<dbReference type="InterPro" id="IPR001790">
    <property type="entry name" value="Ribosomal_uL10"/>
</dbReference>
<sequence length="173" mass="18532">MKFVSENAVAVKAKKVEAVTEELKKASSIVIVNYRGLTVAEVTDLRKQLRDEGVKMEVVKNKVMDRAAVNAGFEDLKPTFAGPTAVVFSSEDPVAGPKIVHNFAKTNDQLKLKGGVIDGEVASLDEITAYAALPSRDELLSTLANILQAPVRNFAYGVKAIADKKQSDDGDAA</sequence>
<dbReference type="EMBL" id="AYYV01000079">
    <property type="protein sequence ID" value="KRM49920.1"/>
    <property type="molecule type" value="Genomic_DNA"/>
</dbReference>
<evidence type="ECO:0000256" key="5">
    <source>
        <dbReference type="ARBA" id="ARBA00035202"/>
    </source>
</evidence>
<dbReference type="GO" id="GO:1990904">
    <property type="term" value="C:ribonucleoprotein complex"/>
    <property type="evidence" value="ECO:0007669"/>
    <property type="project" value="UniProtKB-KW"/>
</dbReference>
<comment type="similarity">
    <text evidence="1 6">Belongs to the universal ribosomal protein uL10 family.</text>
</comment>
<accession>A0A8E1RI22</accession>
<dbReference type="InterPro" id="IPR047865">
    <property type="entry name" value="Ribosomal_uL10_bac_type"/>
</dbReference>
<evidence type="ECO:0000256" key="6">
    <source>
        <dbReference type="HAMAP-Rule" id="MF_00362"/>
    </source>
</evidence>
<dbReference type="GO" id="GO:0005840">
    <property type="term" value="C:ribosome"/>
    <property type="evidence" value="ECO:0007669"/>
    <property type="project" value="UniProtKB-KW"/>
</dbReference>
<dbReference type="AlphaFoldDB" id="A0A8E1RI22"/>
<dbReference type="NCBIfam" id="NF000955">
    <property type="entry name" value="PRK00099.1-1"/>
    <property type="match status" value="1"/>
</dbReference>
<comment type="function">
    <text evidence="6">Forms part of the ribosomal stalk, playing a central role in the interaction of the ribosome with GTP-bound translation factors.</text>
</comment>
<protein>
    <recommendedName>
        <fullName evidence="5 6">Large ribosomal subunit protein uL10</fullName>
    </recommendedName>
</protein>
<evidence type="ECO:0000313" key="8">
    <source>
        <dbReference type="Proteomes" id="UP000051164"/>
    </source>
</evidence>
<evidence type="ECO:0000256" key="2">
    <source>
        <dbReference type="ARBA" id="ARBA00022980"/>
    </source>
</evidence>
<dbReference type="InterPro" id="IPR043141">
    <property type="entry name" value="Ribosomal_uL10-like_sf"/>
</dbReference>
<reference evidence="7 8" key="1">
    <citation type="journal article" date="2015" name="Genome Announc.">
        <title>Expanding the biotechnology potential of lactobacilli through comparative genomics of 213 strains and associated genera.</title>
        <authorList>
            <person name="Sun Z."/>
            <person name="Harris H.M."/>
            <person name="McCann A."/>
            <person name="Guo C."/>
            <person name="Argimon S."/>
            <person name="Zhang W."/>
            <person name="Yang X."/>
            <person name="Jeffery I.B."/>
            <person name="Cooney J.C."/>
            <person name="Kagawa T.F."/>
            <person name="Liu W."/>
            <person name="Song Y."/>
            <person name="Salvetti E."/>
            <person name="Wrobel A."/>
            <person name="Rasinkangas P."/>
            <person name="Parkhill J."/>
            <person name="Rea M.C."/>
            <person name="O'Sullivan O."/>
            <person name="Ritari J."/>
            <person name="Douillard F.P."/>
            <person name="Paul Ross R."/>
            <person name="Yang R."/>
            <person name="Briner A.E."/>
            <person name="Felis G.E."/>
            <person name="de Vos W.M."/>
            <person name="Barrangou R."/>
            <person name="Klaenhammer T.R."/>
            <person name="Caufield P.W."/>
            <person name="Cui Y."/>
            <person name="Zhang H."/>
            <person name="O'Toole P.W."/>
        </authorList>
    </citation>
    <scope>NUCLEOTIDE SEQUENCE [LARGE SCALE GENOMIC DNA]</scope>
    <source>
        <strain evidence="7 8">DSM 20587</strain>
    </source>
</reference>
<keyword evidence="2 6" id="KW-0689">Ribosomal protein</keyword>
<evidence type="ECO:0000313" key="7">
    <source>
        <dbReference type="EMBL" id="KRM49920.1"/>
    </source>
</evidence>
<dbReference type="Proteomes" id="UP000051164">
    <property type="component" value="Unassembled WGS sequence"/>
</dbReference>
<dbReference type="Gene3D" id="3.30.70.1730">
    <property type="match status" value="1"/>
</dbReference>
<dbReference type="Gene3D" id="6.10.250.290">
    <property type="match status" value="1"/>
</dbReference>
<dbReference type="PANTHER" id="PTHR11560">
    <property type="entry name" value="39S RIBOSOMAL PROTEIN L10, MITOCHONDRIAL"/>
    <property type="match status" value="1"/>
</dbReference>
<keyword evidence="3 6" id="KW-0687">Ribonucleoprotein</keyword>
<dbReference type="GO" id="GO:0006412">
    <property type="term" value="P:translation"/>
    <property type="evidence" value="ECO:0007669"/>
    <property type="project" value="UniProtKB-UniRule"/>
</dbReference>
<organism evidence="7 8">
    <name type="scientific">Lentilactobacillus kefiri DSM 20587 = JCM 5818</name>
    <dbReference type="NCBI Taxonomy" id="1423764"/>
    <lineage>
        <taxon>Bacteria</taxon>
        <taxon>Bacillati</taxon>
        <taxon>Bacillota</taxon>
        <taxon>Bacilli</taxon>
        <taxon>Lactobacillales</taxon>
        <taxon>Lactobacillaceae</taxon>
        <taxon>Lentilactobacillus</taxon>
    </lineage>
</organism>
<evidence type="ECO:0000256" key="3">
    <source>
        <dbReference type="ARBA" id="ARBA00023274"/>
    </source>
</evidence>
<evidence type="ECO:0000256" key="4">
    <source>
        <dbReference type="ARBA" id="ARBA00026025"/>
    </source>
</evidence>
<dbReference type="SUPFAM" id="SSF160369">
    <property type="entry name" value="Ribosomal protein L10-like"/>
    <property type="match status" value="1"/>
</dbReference>
<evidence type="ECO:0000256" key="1">
    <source>
        <dbReference type="ARBA" id="ARBA00008889"/>
    </source>
</evidence>
<dbReference type="CDD" id="cd05797">
    <property type="entry name" value="Ribosomal_L10"/>
    <property type="match status" value="1"/>
</dbReference>
<comment type="caution">
    <text evidence="7">The sequence shown here is derived from an EMBL/GenBank/DDBJ whole genome shotgun (WGS) entry which is preliminary data.</text>
</comment>
<dbReference type="Pfam" id="PF00466">
    <property type="entry name" value="Ribosomal_L10"/>
    <property type="match status" value="1"/>
</dbReference>